<dbReference type="InParanoid" id="K2QL41"/>
<evidence type="ECO:0000313" key="3">
    <source>
        <dbReference type="Proteomes" id="UP000007129"/>
    </source>
</evidence>
<proteinExistence type="predicted"/>
<keyword evidence="1" id="KW-0812">Transmembrane</keyword>
<accession>K2QL41</accession>
<keyword evidence="1" id="KW-1133">Transmembrane helix</keyword>
<feature type="transmembrane region" description="Helical" evidence="1">
    <location>
        <begin position="52"/>
        <end position="77"/>
    </location>
</feature>
<keyword evidence="1" id="KW-0472">Membrane</keyword>
<dbReference type="Proteomes" id="UP000007129">
    <property type="component" value="Unassembled WGS sequence"/>
</dbReference>
<gene>
    <name evidence="2" type="ORF">MPH_12379</name>
</gene>
<name>K2QL41_MACPH</name>
<dbReference type="HOGENOM" id="CLU_498809_0_0_1"/>
<reference evidence="2 3" key="1">
    <citation type="journal article" date="2012" name="BMC Genomics">
        <title>Tools to kill: Genome of one of the most destructive plant pathogenic fungi Macrophomina phaseolina.</title>
        <authorList>
            <person name="Islam M.S."/>
            <person name="Haque M.S."/>
            <person name="Islam M.M."/>
            <person name="Emdad E.M."/>
            <person name="Halim A."/>
            <person name="Hossen Q.M.M."/>
            <person name="Hossain M.Z."/>
            <person name="Ahmed B."/>
            <person name="Rahim S."/>
            <person name="Rahman M.S."/>
            <person name="Alam M.M."/>
            <person name="Hou S."/>
            <person name="Wan X."/>
            <person name="Saito J.A."/>
            <person name="Alam M."/>
        </authorList>
    </citation>
    <scope>NUCLEOTIDE SEQUENCE [LARGE SCALE GENOMIC DNA]</scope>
    <source>
        <strain evidence="2 3">MS6</strain>
    </source>
</reference>
<protein>
    <submittedName>
        <fullName evidence="2">Uncharacterized protein</fullName>
    </submittedName>
</protein>
<organism evidence="2 3">
    <name type="scientific">Macrophomina phaseolina (strain MS6)</name>
    <name type="common">Charcoal rot fungus</name>
    <dbReference type="NCBI Taxonomy" id="1126212"/>
    <lineage>
        <taxon>Eukaryota</taxon>
        <taxon>Fungi</taxon>
        <taxon>Dikarya</taxon>
        <taxon>Ascomycota</taxon>
        <taxon>Pezizomycotina</taxon>
        <taxon>Dothideomycetes</taxon>
        <taxon>Dothideomycetes incertae sedis</taxon>
        <taxon>Botryosphaeriales</taxon>
        <taxon>Botryosphaeriaceae</taxon>
        <taxon>Macrophomina</taxon>
    </lineage>
</organism>
<dbReference type="VEuPathDB" id="FungiDB:MPH_12379"/>
<dbReference type="AlphaFoldDB" id="K2QL41"/>
<evidence type="ECO:0000313" key="2">
    <source>
        <dbReference type="EMBL" id="EKG10521.1"/>
    </source>
</evidence>
<comment type="caution">
    <text evidence="2">The sequence shown here is derived from an EMBL/GenBank/DDBJ whole genome shotgun (WGS) entry which is preliminary data.</text>
</comment>
<sequence length="546" mass="58356">MRQAILGECRRGSMLLRRGDRVIGILVQLRGRRTLRYGSGSRASNIVFAARLFILLFLVLILVILVLVLALLALPVIQVAMKDLLHAIQLTQIDCPHLIKRKLPIRLLKRTAVHIQHIILHRQRCIKPRMRHLKRDRLLRPLRPIVLFLPRALHLTRHLLALRPRQRPPHLQRLQVPQQLLLIRLPAASPPATTTTPLRAPLFLPARRPRLAQREREVAVAVDIPGEELVEELRVDALLALLDIVHAAEQDSAALVVGHGRARARRVGRIGGLLAALPVDFWQRGGGVGSGRDDAQKPGVLVHDGLEHVAGGGGPGFAIPAAFGELLDARIAAVEHGAGVGGQEGEGGARVGLLGGGRHLGLVPLEGGGVVNPDVVEVFCLLAGVLEAAEEDDVVLEVGHAVAAAGGRALTFAFEACPFAGGGLEAPEVVIMVERALLRAGKLAAEEVDGLVIAAACPGVTGARERGVGGGDLAPLVSVDVVDEEVVEEVGEGAVKVLATEEEELVVVGGRADEGRGAARRWRLRNGLGDLEELFLLTGIFCQHGV</sequence>
<dbReference type="EMBL" id="AHHD01000517">
    <property type="protein sequence ID" value="EKG10521.1"/>
    <property type="molecule type" value="Genomic_DNA"/>
</dbReference>
<evidence type="ECO:0000256" key="1">
    <source>
        <dbReference type="SAM" id="Phobius"/>
    </source>
</evidence>